<reference evidence="2" key="1">
    <citation type="submission" date="2023-06" db="EMBL/GenBank/DDBJ databases">
        <authorList>
            <person name="Delattre M."/>
        </authorList>
    </citation>
    <scope>NUCLEOTIDE SEQUENCE</scope>
    <source>
        <strain evidence="2">AF72</strain>
    </source>
</reference>
<proteinExistence type="predicted"/>
<gene>
    <name evidence="2" type="ORF">MSPICULIGERA_LOCUS20956</name>
</gene>
<keyword evidence="3" id="KW-1185">Reference proteome</keyword>
<keyword evidence="1" id="KW-1133">Transmembrane helix</keyword>
<dbReference type="Proteomes" id="UP001177023">
    <property type="component" value="Unassembled WGS sequence"/>
</dbReference>
<sequence length="505" mass="58327">MLLDEAIPLNPISPICQSEINIQSSTGNEYLNPDSVLQSRRQQEDPLQRIQQNNARCLIWQKNNLLLTPFYKLEADPTYKRTENEKLIREYLNDSTAEEVCRLLHNVREQITSTNQTISIPHKMAPFPRSTKVTYHEIISHLDWPFISWLEGDIEEPELLLRYELQNHAPRPEKTRCPLWIFVLPAIILLLISLITGFWYVCQERHCFAWLQNGPTAWPYREKRIELSGDREYFFKNNENGFVVFAKNTTDSTSENDENLAYSFEMDEYELPTREESQILATNSKLRFNDCTLNPYNGERKTNCYLFNVNDANKSRTPITGLFLGDKSMHKEKPHYLLKDGKDYKVVKVGKRQNHELLGELKLRENIELVDMVVDDIGNGVVLVKEAVKGFQLCNLTLAAKLYVKGECAPVGQIPCHANQCRYVMKRFWASYYLFISQPVTPGILTLSVYDRQQQKLLPKTMATTLHSTNPLFRTENNGLQLCFIDAGTLVCRASTNDWGQMAVG</sequence>
<keyword evidence="1" id="KW-0472">Membrane</keyword>
<comment type="caution">
    <text evidence="2">The sequence shown here is derived from an EMBL/GenBank/DDBJ whole genome shotgun (WGS) entry which is preliminary data.</text>
</comment>
<evidence type="ECO:0000313" key="2">
    <source>
        <dbReference type="EMBL" id="CAJ0582826.1"/>
    </source>
</evidence>
<dbReference type="AlphaFoldDB" id="A0AA36D8N3"/>
<evidence type="ECO:0000256" key="1">
    <source>
        <dbReference type="SAM" id="Phobius"/>
    </source>
</evidence>
<organism evidence="2 3">
    <name type="scientific">Mesorhabditis spiculigera</name>
    <dbReference type="NCBI Taxonomy" id="96644"/>
    <lineage>
        <taxon>Eukaryota</taxon>
        <taxon>Metazoa</taxon>
        <taxon>Ecdysozoa</taxon>
        <taxon>Nematoda</taxon>
        <taxon>Chromadorea</taxon>
        <taxon>Rhabditida</taxon>
        <taxon>Rhabditina</taxon>
        <taxon>Rhabditomorpha</taxon>
        <taxon>Rhabditoidea</taxon>
        <taxon>Rhabditidae</taxon>
        <taxon>Mesorhabditinae</taxon>
        <taxon>Mesorhabditis</taxon>
    </lineage>
</organism>
<keyword evidence="1" id="KW-0812">Transmembrane</keyword>
<protein>
    <submittedName>
        <fullName evidence="2">Uncharacterized protein</fullName>
    </submittedName>
</protein>
<name>A0AA36D8N3_9BILA</name>
<evidence type="ECO:0000313" key="3">
    <source>
        <dbReference type="Proteomes" id="UP001177023"/>
    </source>
</evidence>
<feature type="transmembrane region" description="Helical" evidence="1">
    <location>
        <begin position="179"/>
        <end position="201"/>
    </location>
</feature>
<dbReference type="EMBL" id="CATQJA010002664">
    <property type="protein sequence ID" value="CAJ0582826.1"/>
    <property type="molecule type" value="Genomic_DNA"/>
</dbReference>
<accession>A0AA36D8N3</accession>
<feature type="non-terminal residue" evidence="2">
    <location>
        <position position="505"/>
    </location>
</feature>